<keyword evidence="4" id="KW-1185">Reference proteome</keyword>
<evidence type="ECO:0000313" key="3">
    <source>
        <dbReference type="EMBL" id="TSB48401.1"/>
    </source>
</evidence>
<protein>
    <recommendedName>
        <fullName evidence="2">DUF1468 domain-containing protein</fullName>
    </recommendedName>
</protein>
<gene>
    <name evidence="3" type="ORF">FN960_02275</name>
</gene>
<dbReference type="EMBL" id="VLXZ01000001">
    <property type="protein sequence ID" value="TSB48401.1"/>
    <property type="molecule type" value="Genomic_DNA"/>
</dbReference>
<sequence length="154" mass="17623">MKRYIVQIMFIVFSALLFLNALTSVRTLTIREDLLNQRDYMLIVASLILLISLLSIFFEWRKSRKTNEKDTLPAFHISKKVIIIISATLLFVLGATFIGFFTSTLLFIFAITVYLGELTRKNIVKSASFAVGLTVVLYIVFDIINVYFPNTLLI</sequence>
<dbReference type="OrthoDB" id="2974460at2"/>
<feature type="transmembrane region" description="Helical" evidence="1">
    <location>
        <begin position="126"/>
        <end position="148"/>
    </location>
</feature>
<dbReference type="Pfam" id="PF07331">
    <property type="entry name" value="TctB"/>
    <property type="match status" value="1"/>
</dbReference>
<feature type="transmembrane region" description="Helical" evidence="1">
    <location>
        <begin position="40"/>
        <end position="60"/>
    </location>
</feature>
<dbReference type="InterPro" id="IPR009936">
    <property type="entry name" value="DUF1468"/>
</dbReference>
<evidence type="ECO:0000259" key="2">
    <source>
        <dbReference type="Pfam" id="PF07331"/>
    </source>
</evidence>
<evidence type="ECO:0000256" key="1">
    <source>
        <dbReference type="SAM" id="Phobius"/>
    </source>
</evidence>
<keyword evidence="1" id="KW-1133">Transmembrane helix</keyword>
<keyword evidence="1" id="KW-0812">Transmembrane</keyword>
<evidence type="ECO:0000313" key="4">
    <source>
        <dbReference type="Proteomes" id="UP000318521"/>
    </source>
</evidence>
<reference evidence="3 4" key="1">
    <citation type="submission" date="2019-07" db="EMBL/GenBank/DDBJ databases">
        <authorList>
            <person name="Park Y.J."/>
            <person name="Jeong S.E."/>
            <person name="Jung H.S."/>
        </authorList>
    </citation>
    <scope>NUCLEOTIDE SEQUENCE [LARGE SCALE GENOMIC DNA]</scope>
    <source>
        <strain evidence="4">P16(2019)</strain>
    </source>
</reference>
<dbReference type="AlphaFoldDB" id="A0A554A3Y1"/>
<name>A0A554A3Y1_9BACI</name>
<comment type="caution">
    <text evidence="3">The sequence shown here is derived from an EMBL/GenBank/DDBJ whole genome shotgun (WGS) entry which is preliminary data.</text>
</comment>
<dbReference type="RefSeq" id="WP_143846746.1">
    <property type="nucleotide sequence ID" value="NZ_VLXZ01000001.1"/>
</dbReference>
<accession>A0A554A3Y1</accession>
<dbReference type="Proteomes" id="UP000318521">
    <property type="component" value="Unassembled WGS sequence"/>
</dbReference>
<proteinExistence type="predicted"/>
<keyword evidence="1" id="KW-0472">Membrane</keyword>
<feature type="transmembrane region" description="Helical" evidence="1">
    <location>
        <begin position="81"/>
        <end position="114"/>
    </location>
</feature>
<feature type="domain" description="DUF1468" evidence="2">
    <location>
        <begin position="5"/>
        <end position="144"/>
    </location>
</feature>
<organism evidence="3 4">
    <name type="scientific">Alkalicoccobacillus porphyridii</name>
    <dbReference type="NCBI Taxonomy" id="2597270"/>
    <lineage>
        <taxon>Bacteria</taxon>
        <taxon>Bacillati</taxon>
        <taxon>Bacillota</taxon>
        <taxon>Bacilli</taxon>
        <taxon>Bacillales</taxon>
        <taxon>Bacillaceae</taxon>
        <taxon>Alkalicoccobacillus</taxon>
    </lineage>
</organism>